<dbReference type="Pfam" id="PF04189">
    <property type="entry name" value="Gcd10p"/>
    <property type="match status" value="1"/>
</dbReference>
<dbReference type="InterPro" id="IPR017423">
    <property type="entry name" value="TRM6"/>
</dbReference>
<dbReference type="Gene3D" id="3.10.330.20">
    <property type="match status" value="1"/>
</dbReference>
<keyword evidence="4 6" id="KW-0819">tRNA processing</keyword>
<keyword evidence="9" id="KW-1185">Reference proteome</keyword>
<dbReference type="PANTHER" id="PTHR12945:SF0">
    <property type="entry name" value="TRNA (ADENINE(58)-N(1))-METHYLTRANSFERASE NON-CATALYTIC SUBUNIT TRM6"/>
    <property type="match status" value="1"/>
</dbReference>
<feature type="compositionally biased region" description="Basic and acidic residues" evidence="7">
    <location>
        <begin position="455"/>
        <end position="466"/>
    </location>
</feature>
<evidence type="ECO:0000256" key="4">
    <source>
        <dbReference type="ARBA" id="ARBA00022694"/>
    </source>
</evidence>
<dbReference type="PANTHER" id="PTHR12945">
    <property type="entry name" value="TRANSLATION INITIATION FACTOR EIF3-RELATED"/>
    <property type="match status" value="1"/>
</dbReference>
<comment type="subcellular location">
    <subcellularLocation>
        <location evidence="1 6">Nucleus</location>
    </subcellularLocation>
</comment>
<evidence type="ECO:0000313" key="8">
    <source>
        <dbReference type="EMBL" id="KAK7203420.1"/>
    </source>
</evidence>
<evidence type="ECO:0000256" key="7">
    <source>
        <dbReference type="SAM" id="MobiDB-lite"/>
    </source>
</evidence>
<dbReference type="EMBL" id="JBBJBU010000012">
    <property type="protein sequence ID" value="KAK7203420.1"/>
    <property type="molecule type" value="Genomic_DNA"/>
</dbReference>
<comment type="function">
    <text evidence="6">Substrate-binding subunit of tRNA (adenine-N1-)-methyltransferase, which catalyzes the formation of N1-methyladenine at position 58 (m1A58) in initiator methionyl-tRNA.</text>
</comment>
<accession>A0ABR1F0T2</accession>
<comment type="similarity">
    <text evidence="2 6">Belongs to the TRM6/GCD10 family.</text>
</comment>
<evidence type="ECO:0000256" key="6">
    <source>
        <dbReference type="PIRNR" id="PIRNR038170"/>
    </source>
</evidence>
<name>A0ABR1F0T2_9ASCO</name>
<reference evidence="8 9" key="1">
    <citation type="submission" date="2024-03" db="EMBL/GenBank/DDBJ databases">
        <title>Genome-scale model development and genomic sequencing of the oleaginous clade Lipomyces.</title>
        <authorList>
            <consortium name="Lawrence Berkeley National Laboratory"/>
            <person name="Czajka J.J."/>
            <person name="Han Y."/>
            <person name="Kim J."/>
            <person name="Mondo S.J."/>
            <person name="Hofstad B.A."/>
            <person name="Robles A."/>
            <person name="Haridas S."/>
            <person name="Riley R."/>
            <person name="LaButti K."/>
            <person name="Pangilinan J."/>
            <person name="Andreopoulos W."/>
            <person name="Lipzen A."/>
            <person name="Yan J."/>
            <person name="Wang M."/>
            <person name="Ng V."/>
            <person name="Grigoriev I.V."/>
            <person name="Spatafora J.W."/>
            <person name="Magnuson J.K."/>
            <person name="Baker S.E."/>
            <person name="Pomraning K.R."/>
        </authorList>
    </citation>
    <scope>NUCLEOTIDE SEQUENCE [LARGE SCALE GENOMIC DNA]</scope>
    <source>
        <strain evidence="8 9">Phaff 52-87</strain>
    </source>
</reference>
<evidence type="ECO:0000256" key="2">
    <source>
        <dbReference type="ARBA" id="ARBA00008320"/>
    </source>
</evidence>
<keyword evidence="5 6" id="KW-0539">Nucleus</keyword>
<feature type="compositionally biased region" description="Acidic residues" evidence="7">
    <location>
        <begin position="82"/>
        <end position="92"/>
    </location>
</feature>
<feature type="region of interest" description="Disordered" evidence="7">
    <location>
        <begin position="76"/>
        <end position="109"/>
    </location>
</feature>
<comment type="caution">
    <text evidence="8">The sequence shown here is derived from an EMBL/GenBank/DDBJ whole genome shotgun (WGS) entry which is preliminary data.</text>
</comment>
<organism evidence="8 9">
    <name type="scientific">Myxozyma melibiosi</name>
    <dbReference type="NCBI Taxonomy" id="54550"/>
    <lineage>
        <taxon>Eukaryota</taxon>
        <taxon>Fungi</taxon>
        <taxon>Dikarya</taxon>
        <taxon>Ascomycota</taxon>
        <taxon>Saccharomycotina</taxon>
        <taxon>Lipomycetes</taxon>
        <taxon>Lipomycetales</taxon>
        <taxon>Lipomycetaceae</taxon>
        <taxon>Myxozyma</taxon>
    </lineage>
</organism>
<dbReference type="Proteomes" id="UP001498771">
    <property type="component" value="Unassembled WGS sequence"/>
</dbReference>
<dbReference type="RefSeq" id="XP_064766453.1">
    <property type="nucleotide sequence ID" value="XM_064913471.1"/>
</dbReference>
<feature type="compositionally biased region" description="Polar residues" evidence="7">
    <location>
        <begin position="93"/>
        <end position="109"/>
    </location>
</feature>
<evidence type="ECO:0000256" key="5">
    <source>
        <dbReference type="ARBA" id="ARBA00023242"/>
    </source>
</evidence>
<dbReference type="GeneID" id="90038983"/>
<evidence type="ECO:0000256" key="1">
    <source>
        <dbReference type="ARBA" id="ARBA00004123"/>
    </source>
</evidence>
<evidence type="ECO:0000313" key="9">
    <source>
        <dbReference type="Proteomes" id="UP001498771"/>
    </source>
</evidence>
<comment type="subunit">
    <text evidence="6">Heterotetramer.</text>
</comment>
<dbReference type="PIRSF" id="PIRSF038170">
    <property type="entry name" value="tRNA_m1A_mtfrase"/>
    <property type="match status" value="1"/>
</dbReference>
<evidence type="ECO:0000256" key="3">
    <source>
        <dbReference type="ARBA" id="ARBA00021704"/>
    </source>
</evidence>
<protein>
    <recommendedName>
        <fullName evidence="3 6">tRNA (adenine(58)-N(1))-methyltransferase non-catalytic subunit TRM6</fullName>
    </recommendedName>
</protein>
<gene>
    <name evidence="8" type="ORF">BZA70DRAFT_283660</name>
</gene>
<proteinExistence type="inferred from homology"/>
<feature type="region of interest" description="Disordered" evidence="7">
    <location>
        <begin position="422"/>
        <end position="466"/>
    </location>
</feature>
<feature type="compositionally biased region" description="Basic and acidic residues" evidence="7">
    <location>
        <begin position="436"/>
        <end position="448"/>
    </location>
</feature>
<sequence>MNEDIIQPNHYVLIRLPSLTLRVVQLVPHTTINAGKFGSFYADDIIGKPFGYTYEIRDDKHVDVIYSSEGLFASSDVNADHADEEEEGEEETTSNGSTPVPESKINTNETTIDDTSIQKLSMKEIEDLKKTEHGEKIIQQVIKSHGAFEKKSIYSKEKYTRRKQQKFLRRFTPCSIGSSELIEHFQLKDYHRVLELTPESLGLMMSLANVHPGGNYIVVDDTGGLVTGAMLERMDGEGTILFIHENEHPNFEIIKYMNFPEEMTNRMLKVLNLLQLYHPEEEEPVKRLSDEILAGMKSSRRGQYYRRVAREAELTTLFDQIKNGFYDGLVLATSLETQSLLEKLIPAVAGSRQLVIYNTAKEPLVDTAHDLMADLRVLAPTILETRVRKYQVFPGRTHPLMTSRSGGGYVLWGTRVIPSNDVRAGGKKRKRLPAANKEKKAEDIKEESAGGAKRKHDESSEAVIEEKKAKIEAVAASD</sequence>